<evidence type="ECO:0000313" key="1">
    <source>
        <dbReference type="EMBL" id="TDE45488.1"/>
    </source>
</evidence>
<evidence type="ECO:0000313" key="2">
    <source>
        <dbReference type="Proteomes" id="UP000294814"/>
    </source>
</evidence>
<name>A0A4V2Z9I1_9FLAO</name>
<organism evidence="1 2">
    <name type="scientific">Flavobacterium rhamnosiphilum</name>
    <dbReference type="NCBI Taxonomy" id="2541724"/>
    <lineage>
        <taxon>Bacteria</taxon>
        <taxon>Pseudomonadati</taxon>
        <taxon>Bacteroidota</taxon>
        <taxon>Flavobacteriia</taxon>
        <taxon>Flavobacteriales</taxon>
        <taxon>Flavobacteriaceae</taxon>
        <taxon>Flavobacterium</taxon>
    </lineage>
</organism>
<protein>
    <submittedName>
        <fullName evidence="1">Uncharacterized protein</fullName>
    </submittedName>
</protein>
<dbReference type="Proteomes" id="UP000294814">
    <property type="component" value="Unassembled WGS sequence"/>
</dbReference>
<dbReference type="AlphaFoldDB" id="A0A4V2Z9I1"/>
<proteinExistence type="predicted"/>
<comment type="caution">
    <text evidence="1">The sequence shown here is derived from an EMBL/GenBank/DDBJ whole genome shotgun (WGS) entry which is preliminary data.</text>
</comment>
<gene>
    <name evidence="1" type="ORF">E0I26_05935</name>
</gene>
<accession>A0A4V2Z9I1</accession>
<sequence>MDIKKQQEDLVTSIKNELSLKSKIYKPSLYLDSVWFQPKTGRFLFNDTFKRYEIVEPLIECGVLIFKGIENHQDEKMLRYVLSLNENNQILKNPNLFE</sequence>
<dbReference type="RefSeq" id="WP_131915577.1">
    <property type="nucleotide sequence ID" value="NZ_SMLG01000003.1"/>
</dbReference>
<reference evidence="1 2" key="1">
    <citation type="submission" date="2019-03" db="EMBL/GenBank/DDBJ databases">
        <title>Novel species of Flavobacterium.</title>
        <authorList>
            <person name="Liu Q."/>
            <person name="Xin Y.-H."/>
        </authorList>
    </citation>
    <scope>NUCLEOTIDE SEQUENCE [LARGE SCALE GENOMIC DNA]</scope>
    <source>
        <strain evidence="1 2">LB3P52</strain>
    </source>
</reference>
<keyword evidence="2" id="KW-1185">Reference proteome</keyword>
<dbReference type="EMBL" id="SMLG01000003">
    <property type="protein sequence ID" value="TDE45488.1"/>
    <property type="molecule type" value="Genomic_DNA"/>
</dbReference>